<proteinExistence type="predicted"/>
<accession>A0A2I0KYS0</accession>
<keyword evidence="2" id="KW-1185">Reference proteome</keyword>
<comment type="caution">
    <text evidence="1">The sequence shown here is derived from an EMBL/GenBank/DDBJ whole genome shotgun (WGS) entry which is preliminary data.</text>
</comment>
<reference evidence="1 2" key="1">
    <citation type="submission" date="2017-11" db="EMBL/GenBank/DDBJ databases">
        <title>De-novo sequencing of pomegranate (Punica granatum L.) genome.</title>
        <authorList>
            <person name="Akparov Z."/>
            <person name="Amiraslanov A."/>
            <person name="Hajiyeva S."/>
            <person name="Abbasov M."/>
            <person name="Kaur K."/>
            <person name="Hamwieh A."/>
            <person name="Solovyev V."/>
            <person name="Salamov A."/>
            <person name="Braich B."/>
            <person name="Kosarev P."/>
            <person name="Mahmoud A."/>
            <person name="Hajiyev E."/>
            <person name="Babayeva S."/>
            <person name="Izzatullayeva V."/>
            <person name="Mammadov A."/>
            <person name="Mammadov A."/>
            <person name="Sharifova S."/>
            <person name="Ojaghi J."/>
            <person name="Eynullazada K."/>
            <person name="Bayramov B."/>
            <person name="Abdulazimova A."/>
            <person name="Shahmuradov I."/>
        </authorList>
    </citation>
    <scope>NUCLEOTIDE SEQUENCE [LARGE SCALE GENOMIC DNA]</scope>
    <source>
        <strain evidence="2">cv. AG2017</strain>
        <tissue evidence="1">Leaf</tissue>
    </source>
</reference>
<sequence length="153" mass="15923">MGSSSSPSSKDEEADDPNYCSRSSPRNLFQEAVIAILRCLGFERENMTSQQVGSGLSGSAEKESEGKERESSSPLQPKEEGDQGKGDDGGGAASVSLVEYDPQSEEVGDPPAAGAEDDPPFVAQDDDPSATTVLAFRKPTGPPIDTGRGGQTN</sequence>
<name>A0A2I0KYS0_PUNGR</name>
<dbReference type="EMBL" id="PGOL01000272">
    <property type="protein sequence ID" value="PKI73470.1"/>
    <property type="molecule type" value="Genomic_DNA"/>
</dbReference>
<evidence type="ECO:0000313" key="1">
    <source>
        <dbReference type="EMBL" id="PKI73470.1"/>
    </source>
</evidence>
<evidence type="ECO:0000313" key="2">
    <source>
        <dbReference type="Proteomes" id="UP000233551"/>
    </source>
</evidence>
<gene>
    <name evidence="1" type="ORF">CRG98_006051</name>
</gene>
<dbReference type="GeneID" id="116206260"/>
<organism evidence="1 2">
    <name type="scientific">Punica granatum</name>
    <name type="common">Pomegranate</name>
    <dbReference type="NCBI Taxonomy" id="22663"/>
    <lineage>
        <taxon>Eukaryota</taxon>
        <taxon>Viridiplantae</taxon>
        <taxon>Streptophyta</taxon>
        <taxon>Embryophyta</taxon>
        <taxon>Tracheophyta</taxon>
        <taxon>Spermatophyta</taxon>
        <taxon>Magnoliopsida</taxon>
        <taxon>eudicotyledons</taxon>
        <taxon>Gunneridae</taxon>
        <taxon>Pentapetalae</taxon>
        <taxon>rosids</taxon>
        <taxon>malvids</taxon>
        <taxon>Myrtales</taxon>
        <taxon>Lythraceae</taxon>
        <taxon>Punica</taxon>
    </lineage>
</organism>
<protein>
    <submittedName>
        <fullName evidence="1">Uncharacterized protein</fullName>
    </submittedName>
</protein>
<dbReference type="AlphaFoldDB" id="A0A2I0KYS0"/>
<dbReference type="Proteomes" id="UP000233551">
    <property type="component" value="Unassembled WGS sequence"/>
</dbReference>